<dbReference type="AlphaFoldDB" id="A0AAJ6G900"/>
<organism evidence="2 3">
    <name type="scientific">Brachyspira pilosicoli</name>
    <name type="common">Serpulina pilosicoli</name>
    <dbReference type="NCBI Taxonomy" id="52584"/>
    <lineage>
        <taxon>Bacteria</taxon>
        <taxon>Pseudomonadati</taxon>
        <taxon>Spirochaetota</taxon>
        <taxon>Spirochaetia</taxon>
        <taxon>Brachyspirales</taxon>
        <taxon>Brachyspiraceae</taxon>
        <taxon>Brachyspira</taxon>
    </lineage>
</organism>
<gene>
    <name evidence="2" type="ORF">NEH99_02835</name>
</gene>
<dbReference type="InterPro" id="IPR038670">
    <property type="entry name" value="HslJ-like_sf"/>
</dbReference>
<dbReference type="InterPro" id="IPR005184">
    <property type="entry name" value="DUF306_Meta_HslJ"/>
</dbReference>
<proteinExistence type="predicted"/>
<dbReference type="Proteomes" id="UP001242021">
    <property type="component" value="Chromosome"/>
</dbReference>
<dbReference type="Gene3D" id="2.40.128.270">
    <property type="match status" value="1"/>
</dbReference>
<evidence type="ECO:0000259" key="1">
    <source>
        <dbReference type="Pfam" id="PF03724"/>
    </source>
</evidence>
<feature type="domain" description="DUF306" evidence="1">
    <location>
        <begin position="37"/>
        <end position="132"/>
    </location>
</feature>
<reference evidence="2" key="1">
    <citation type="submission" date="2022-06" db="EMBL/GenBank/DDBJ databases">
        <title>Brachyspira pilosicoli from pigs in Switzerland.</title>
        <authorList>
            <person name="Schmitt S."/>
            <person name="Arnold M."/>
            <person name="Rossano A."/>
            <person name="Perreten V."/>
        </authorList>
    </citation>
    <scope>NUCLEOTIDE SEQUENCE</scope>
    <source>
        <strain evidence="2">MEI4028</strain>
    </source>
</reference>
<dbReference type="RefSeq" id="WP_013242982.1">
    <property type="nucleotide sequence ID" value="NZ_CALHJJ010000082.1"/>
</dbReference>
<dbReference type="GeneID" id="56438609"/>
<dbReference type="Pfam" id="PF03724">
    <property type="entry name" value="META"/>
    <property type="match status" value="1"/>
</dbReference>
<sequence length="140" mass="16211">MKRNNLKNILIILSIIFFIMFSCSSTKKSLAVSSSTLTGKTYKLTNMFEEDGITISFYNTEFYGYGGANTYFGEYEVRRGNILLIKNIEVTKISEDEETLKKEEDYIKYLNNASSIEFNGEELVINTLDKDLKLIFKRLY</sequence>
<name>A0AAJ6G900_BRAPL</name>
<accession>A0AAJ6G900</accession>
<dbReference type="PROSITE" id="PS51257">
    <property type="entry name" value="PROKAR_LIPOPROTEIN"/>
    <property type="match status" value="1"/>
</dbReference>
<evidence type="ECO:0000313" key="3">
    <source>
        <dbReference type="Proteomes" id="UP001242021"/>
    </source>
</evidence>
<protein>
    <submittedName>
        <fullName evidence="2">META domain-containing protein</fullName>
    </submittedName>
</protein>
<dbReference type="EMBL" id="CP098754">
    <property type="protein sequence ID" value="WIH95487.1"/>
    <property type="molecule type" value="Genomic_DNA"/>
</dbReference>
<evidence type="ECO:0000313" key="2">
    <source>
        <dbReference type="EMBL" id="WIH95487.1"/>
    </source>
</evidence>